<reference evidence="2 3" key="1">
    <citation type="submission" date="2024-09" db="EMBL/GenBank/DDBJ databases">
        <title>Chromosome-scale assembly of Riccia fluitans.</title>
        <authorList>
            <person name="Paukszto L."/>
            <person name="Sawicki J."/>
            <person name="Karawczyk K."/>
            <person name="Piernik-Szablinska J."/>
            <person name="Szczecinska M."/>
            <person name="Mazdziarz M."/>
        </authorList>
    </citation>
    <scope>NUCLEOTIDE SEQUENCE [LARGE SCALE GENOMIC DNA]</scope>
    <source>
        <strain evidence="2">Rf_01</strain>
        <tissue evidence="2">Aerial parts of the thallus</tissue>
    </source>
</reference>
<evidence type="ECO:0000313" key="3">
    <source>
        <dbReference type="Proteomes" id="UP001605036"/>
    </source>
</evidence>
<protein>
    <submittedName>
        <fullName evidence="2">Uncharacterized protein</fullName>
    </submittedName>
</protein>
<accession>A0ABD1XHZ6</accession>
<dbReference type="Proteomes" id="UP001605036">
    <property type="component" value="Unassembled WGS sequence"/>
</dbReference>
<proteinExistence type="predicted"/>
<comment type="caution">
    <text evidence="2">The sequence shown here is derived from an EMBL/GenBank/DDBJ whole genome shotgun (WGS) entry which is preliminary data.</text>
</comment>
<keyword evidence="1" id="KW-0472">Membrane</keyword>
<evidence type="ECO:0000256" key="1">
    <source>
        <dbReference type="SAM" id="Phobius"/>
    </source>
</evidence>
<dbReference type="EMBL" id="JBHFFA010000008">
    <property type="protein sequence ID" value="KAL2608556.1"/>
    <property type="molecule type" value="Genomic_DNA"/>
</dbReference>
<keyword evidence="1" id="KW-0812">Transmembrane</keyword>
<name>A0ABD1XHZ6_9MARC</name>
<sequence length="289" mass="32246">MTMGITVTIAIMVTTITITIAVIVITTMRVVIITVGALTDIVWSHGEHRQHPYMDRRAGLVRGGRRDGRKAHKLFKRKHRRHHHRNGHMIRDRLCRAYLRYCEDADQPLPGVIEVPGVEGRNSFPSHLLRDGLDAGERENRTRNSQFADLVLGGLIEATMTPSQQVALAVVESLAAMQGNRALQQHPRLVSRPGHRETHCSHRHLRHHDNCYPRRPTPSQVSVHQRPAEESVDVVPEVPAPVPVTQIVNEAGPSATYEEKLAEGLIPFPVEAAENSALSVMKIHCDEGT</sequence>
<feature type="transmembrane region" description="Helical" evidence="1">
    <location>
        <begin position="7"/>
        <end position="32"/>
    </location>
</feature>
<organism evidence="2 3">
    <name type="scientific">Riccia fluitans</name>
    <dbReference type="NCBI Taxonomy" id="41844"/>
    <lineage>
        <taxon>Eukaryota</taxon>
        <taxon>Viridiplantae</taxon>
        <taxon>Streptophyta</taxon>
        <taxon>Embryophyta</taxon>
        <taxon>Marchantiophyta</taxon>
        <taxon>Marchantiopsida</taxon>
        <taxon>Marchantiidae</taxon>
        <taxon>Marchantiales</taxon>
        <taxon>Ricciaceae</taxon>
        <taxon>Riccia</taxon>
    </lineage>
</organism>
<dbReference type="AlphaFoldDB" id="A0ABD1XHZ6"/>
<keyword evidence="3" id="KW-1185">Reference proteome</keyword>
<evidence type="ECO:0000313" key="2">
    <source>
        <dbReference type="EMBL" id="KAL2608556.1"/>
    </source>
</evidence>
<keyword evidence="1" id="KW-1133">Transmembrane helix</keyword>
<gene>
    <name evidence="2" type="ORF">R1flu_027129</name>
</gene>